<dbReference type="InterPro" id="IPR013087">
    <property type="entry name" value="Znf_C2H2_type"/>
</dbReference>
<keyword evidence="17" id="KW-1185">Reference proteome</keyword>
<feature type="domain" description="C2H2-type" evidence="14">
    <location>
        <begin position="319"/>
        <end position="346"/>
    </location>
</feature>
<dbReference type="PANTHER" id="PTHR24404:SF106">
    <property type="entry name" value="C2H2-TYPE DOMAIN-CONTAINING PROTEIN"/>
    <property type="match status" value="1"/>
</dbReference>
<evidence type="ECO:0000256" key="1">
    <source>
        <dbReference type="ARBA" id="ARBA00003767"/>
    </source>
</evidence>
<keyword evidence="11" id="KW-0539">Nucleus</keyword>
<evidence type="ECO:0000259" key="15">
    <source>
        <dbReference type="PROSITE" id="PS51915"/>
    </source>
</evidence>
<sequence>MSENGTRLGKCRCCLAEIDENNLRSIFKCGKICGQITKLADMLQYTTSLEILEEDGLPGHICNKCVVHVSKAFAFKQQCVKSDEELRKEQIDIIQDDEMVFEKSTTPTIEAVRDDEGYTYHLVEEYEDEERIDDEMETYNAEDRIILKVERHDINDSENDDTAEQYNIELVEEEDEPLNENDQKIVQEEVFEYEIENCNADQTEKGESDEDLDVIPKMVFRKYNKRNKKMPAPPFICGVCSKVLSNYSSFKYHMQLHSDKKPYLCSDCGESFKTRNAYDGHIITHNEDAMHKCQICQKSYRQAASLRCHMLTHSGEKPFKCDICGKGMTQKSGFKKHMLIHTGEKPHRCDHCGRDFRYSSNLIIHKRSHFGEKKHKCDVCDKKFVGAEQLKRHSLTHTGHKPFKCDKCNKCFNRRSSLQVHQKTHLAEKKKPLVTSANSKKQTEVIFGS</sequence>
<dbReference type="Proteomes" id="UP001151699">
    <property type="component" value="Chromosome C"/>
</dbReference>
<comment type="subcellular location">
    <subcellularLocation>
        <location evidence="2">Nucleus</location>
    </subcellularLocation>
</comment>
<feature type="domain" description="C2H2-type" evidence="14">
    <location>
        <begin position="403"/>
        <end position="430"/>
    </location>
</feature>
<dbReference type="Gene3D" id="3.40.1800.20">
    <property type="match status" value="1"/>
</dbReference>
<dbReference type="PANTHER" id="PTHR24404">
    <property type="entry name" value="ZINC FINGER PROTEIN"/>
    <property type="match status" value="1"/>
</dbReference>
<comment type="function">
    <text evidence="1">May be involved in transcriptional regulation.</text>
</comment>
<dbReference type="FunFam" id="3.30.160.60:FF:000446">
    <property type="entry name" value="Zinc finger protein"/>
    <property type="match status" value="1"/>
</dbReference>
<feature type="domain" description="C2H2-type" evidence="14">
    <location>
        <begin position="291"/>
        <end position="318"/>
    </location>
</feature>
<feature type="binding site" evidence="13">
    <location>
        <position position="14"/>
    </location>
    <ligand>
        <name>Zn(2+)</name>
        <dbReference type="ChEBI" id="CHEBI:29105"/>
    </ligand>
</feature>
<evidence type="ECO:0000256" key="4">
    <source>
        <dbReference type="ARBA" id="ARBA00022723"/>
    </source>
</evidence>
<dbReference type="GO" id="GO:0000978">
    <property type="term" value="F:RNA polymerase II cis-regulatory region sequence-specific DNA binding"/>
    <property type="evidence" value="ECO:0007669"/>
    <property type="project" value="TreeGrafter"/>
</dbReference>
<feature type="binding site" evidence="13">
    <location>
        <position position="62"/>
    </location>
    <ligand>
        <name>Zn(2+)</name>
        <dbReference type="ChEBI" id="CHEBI:29105"/>
    </ligand>
</feature>
<organism evidence="16 17">
    <name type="scientific">Pseudolycoriella hygida</name>
    <dbReference type="NCBI Taxonomy" id="35572"/>
    <lineage>
        <taxon>Eukaryota</taxon>
        <taxon>Metazoa</taxon>
        <taxon>Ecdysozoa</taxon>
        <taxon>Arthropoda</taxon>
        <taxon>Hexapoda</taxon>
        <taxon>Insecta</taxon>
        <taxon>Pterygota</taxon>
        <taxon>Neoptera</taxon>
        <taxon>Endopterygota</taxon>
        <taxon>Diptera</taxon>
        <taxon>Nematocera</taxon>
        <taxon>Sciaroidea</taxon>
        <taxon>Sciaridae</taxon>
        <taxon>Pseudolycoriella</taxon>
    </lineage>
</organism>
<dbReference type="SMART" id="SM00868">
    <property type="entry name" value="zf-AD"/>
    <property type="match status" value="1"/>
</dbReference>
<evidence type="ECO:0000256" key="5">
    <source>
        <dbReference type="ARBA" id="ARBA00022737"/>
    </source>
</evidence>
<dbReference type="GO" id="GO:0008270">
    <property type="term" value="F:zinc ion binding"/>
    <property type="evidence" value="ECO:0007669"/>
    <property type="project" value="UniProtKB-UniRule"/>
</dbReference>
<feature type="domain" description="C2H2-type" evidence="14">
    <location>
        <begin position="235"/>
        <end position="262"/>
    </location>
</feature>
<dbReference type="Pfam" id="PF00096">
    <property type="entry name" value="zf-C2H2"/>
    <property type="match status" value="6"/>
</dbReference>
<name>A0A9Q0MP72_9DIPT</name>
<keyword evidence="8" id="KW-0805">Transcription regulation</keyword>
<reference evidence="16" key="1">
    <citation type="submission" date="2022-07" db="EMBL/GenBank/DDBJ databases">
        <authorList>
            <person name="Trinca V."/>
            <person name="Uliana J.V.C."/>
            <person name="Torres T.T."/>
            <person name="Ward R.J."/>
            <person name="Monesi N."/>
        </authorList>
    </citation>
    <scope>NUCLEOTIDE SEQUENCE</scope>
    <source>
        <strain evidence="16">HSMRA1968</strain>
        <tissue evidence="16">Whole embryos</tissue>
    </source>
</reference>
<feature type="binding site" evidence="13">
    <location>
        <position position="11"/>
    </location>
    <ligand>
        <name>Zn(2+)</name>
        <dbReference type="ChEBI" id="CHEBI:29105"/>
    </ligand>
</feature>
<dbReference type="SUPFAM" id="SSF57716">
    <property type="entry name" value="Glucocorticoid receptor-like (DNA-binding domain)"/>
    <property type="match status" value="1"/>
</dbReference>
<evidence type="ECO:0000256" key="13">
    <source>
        <dbReference type="PROSITE-ProRule" id="PRU01263"/>
    </source>
</evidence>
<evidence type="ECO:0000256" key="10">
    <source>
        <dbReference type="ARBA" id="ARBA00023163"/>
    </source>
</evidence>
<dbReference type="SMART" id="SM00355">
    <property type="entry name" value="ZnF_C2H2"/>
    <property type="match status" value="7"/>
</dbReference>
<evidence type="ECO:0000313" key="17">
    <source>
        <dbReference type="Proteomes" id="UP001151699"/>
    </source>
</evidence>
<keyword evidence="5" id="KW-0677">Repeat</keyword>
<dbReference type="PROSITE" id="PS50157">
    <property type="entry name" value="ZINC_FINGER_C2H2_2"/>
    <property type="match status" value="7"/>
</dbReference>
<dbReference type="Pfam" id="PF07776">
    <property type="entry name" value="zf-AD"/>
    <property type="match status" value="1"/>
</dbReference>
<dbReference type="SUPFAM" id="SSF57667">
    <property type="entry name" value="beta-beta-alpha zinc fingers"/>
    <property type="match status" value="4"/>
</dbReference>
<dbReference type="InterPro" id="IPR012934">
    <property type="entry name" value="Znf_AD"/>
</dbReference>
<dbReference type="GO" id="GO:0006357">
    <property type="term" value="P:regulation of transcription by RNA polymerase II"/>
    <property type="evidence" value="ECO:0007669"/>
    <property type="project" value="TreeGrafter"/>
</dbReference>
<dbReference type="FunFam" id="3.30.160.60:FF:000624">
    <property type="entry name" value="zinc finger protein 697"/>
    <property type="match status" value="1"/>
</dbReference>
<dbReference type="EMBL" id="WJQU01000004">
    <property type="protein sequence ID" value="KAJ6635508.1"/>
    <property type="molecule type" value="Genomic_DNA"/>
</dbReference>
<evidence type="ECO:0000256" key="3">
    <source>
        <dbReference type="ARBA" id="ARBA00006991"/>
    </source>
</evidence>
<evidence type="ECO:0000259" key="14">
    <source>
        <dbReference type="PROSITE" id="PS50157"/>
    </source>
</evidence>
<dbReference type="FunFam" id="3.30.160.60:FF:002110">
    <property type="entry name" value="Zinc finger protein 1053"/>
    <property type="match status" value="1"/>
</dbReference>
<gene>
    <name evidence="16" type="primary">ZNF234_1</name>
    <name evidence="16" type="ORF">Bhyg_14094</name>
</gene>
<evidence type="ECO:0000256" key="2">
    <source>
        <dbReference type="ARBA" id="ARBA00004123"/>
    </source>
</evidence>
<dbReference type="PROSITE" id="PS51915">
    <property type="entry name" value="ZAD"/>
    <property type="match status" value="1"/>
</dbReference>
<dbReference type="GO" id="GO:0005694">
    <property type="term" value="C:chromosome"/>
    <property type="evidence" value="ECO:0007669"/>
    <property type="project" value="UniProtKB-ARBA"/>
</dbReference>
<dbReference type="GO" id="GO:0005634">
    <property type="term" value="C:nucleus"/>
    <property type="evidence" value="ECO:0007669"/>
    <property type="project" value="UniProtKB-SubCell"/>
</dbReference>
<evidence type="ECO:0000256" key="11">
    <source>
        <dbReference type="ARBA" id="ARBA00023242"/>
    </source>
</evidence>
<evidence type="ECO:0000313" key="16">
    <source>
        <dbReference type="EMBL" id="KAJ6635508.1"/>
    </source>
</evidence>
<keyword evidence="7 13" id="KW-0862">Zinc</keyword>
<accession>A0A9Q0MP72</accession>
<proteinExistence type="inferred from homology"/>
<comment type="caution">
    <text evidence="16">The sequence shown here is derived from an EMBL/GenBank/DDBJ whole genome shotgun (WGS) entry which is preliminary data.</text>
</comment>
<comment type="similarity">
    <text evidence="3">Belongs to the krueppel C2H2-type zinc-finger protein family.</text>
</comment>
<keyword evidence="6 12" id="KW-0863">Zinc-finger</keyword>
<keyword evidence="9" id="KW-0238">DNA-binding</keyword>
<dbReference type="GO" id="GO:0045893">
    <property type="term" value="P:positive regulation of DNA-templated transcription"/>
    <property type="evidence" value="ECO:0007669"/>
    <property type="project" value="UniProtKB-ARBA"/>
</dbReference>
<evidence type="ECO:0000256" key="12">
    <source>
        <dbReference type="PROSITE-ProRule" id="PRU00042"/>
    </source>
</evidence>
<feature type="domain" description="ZAD" evidence="15">
    <location>
        <begin position="9"/>
        <end position="89"/>
    </location>
</feature>
<dbReference type="InterPro" id="IPR036236">
    <property type="entry name" value="Znf_C2H2_sf"/>
</dbReference>
<dbReference type="Gene3D" id="3.30.160.60">
    <property type="entry name" value="Classic Zinc Finger"/>
    <property type="match status" value="6"/>
</dbReference>
<evidence type="ECO:0000256" key="8">
    <source>
        <dbReference type="ARBA" id="ARBA00023015"/>
    </source>
</evidence>
<evidence type="ECO:0000256" key="7">
    <source>
        <dbReference type="ARBA" id="ARBA00022833"/>
    </source>
</evidence>
<feature type="domain" description="C2H2-type" evidence="14">
    <location>
        <begin position="375"/>
        <end position="402"/>
    </location>
</feature>
<evidence type="ECO:0000256" key="9">
    <source>
        <dbReference type="ARBA" id="ARBA00023125"/>
    </source>
</evidence>
<keyword evidence="10" id="KW-0804">Transcription</keyword>
<dbReference type="InterPro" id="IPR050589">
    <property type="entry name" value="Ikaros_C2H2-ZF"/>
</dbReference>
<dbReference type="FunFam" id="3.30.160.60:FF:001732">
    <property type="entry name" value="Zgc:162936"/>
    <property type="match status" value="1"/>
</dbReference>
<feature type="domain" description="C2H2-type" evidence="14">
    <location>
        <begin position="347"/>
        <end position="374"/>
    </location>
</feature>
<evidence type="ECO:0000256" key="6">
    <source>
        <dbReference type="ARBA" id="ARBA00022771"/>
    </source>
</evidence>
<protein>
    <submittedName>
        <fullName evidence="16">Zinc finger protein</fullName>
    </submittedName>
</protein>
<dbReference type="AlphaFoldDB" id="A0A9Q0MP72"/>
<dbReference type="GO" id="GO:0003700">
    <property type="term" value="F:DNA-binding transcription factor activity"/>
    <property type="evidence" value="ECO:0007669"/>
    <property type="project" value="TreeGrafter"/>
</dbReference>
<dbReference type="PROSITE" id="PS00028">
    <property type="entry name" value="ZINC_FINGER_C2H2_1"/>
    <property type="match status" value="7"/>
</dbReference>
<keyword evidence="4 13" id="KW-0479">Metal-binding</keyword>
<feature type="domain" description="C2H2-type" evidence="14">
    <location>
        <begin position="263"/>
        <end position="290"/>
    </location>
</feature>
<dbReference type="OrthoDB" id="6077919at2759"/>
<feature type="binding site" evidence="13">
    <location>
        <position position="65"/>
    </location>
    <ligand>
        <name>Zn(2+)</name>
        <dbReference type="ChEBI" id="CHEBI:29105"/>
    </ligand>
</feature>